<gene>
    <name evidence="1" type="ORF">Lalb_Chr04g0252551</name>
</gene>
<evidence type="ECO:0000313" key="2">
    <source>
        <dbReference type="Proteomes" id="UP000447434"/>
    </source>
</evidence>
<dbReference type="AlphaFoldDB" id="A0A6A4QNG4"/>
<organism evidence="1 2">
    <name type="scientific">Lupinus albus</name>
    <name type="common">White lupine</name>
    <name type="synonym">Lupinus termis</name>
    <dbReference type="NCBI Taxonomy" id="3870"/>
    <lineage>
        <taxon>Eukaryota</taxon>
        <taxon>Viridiplantae</taxon>
        <taxon>Streptophyta</taxon>
        <taxon>Embryophyta</taxon>
        <taxon>Tracheophyta</taxon>
        <taxon>Spermatophyta</taxon>
        <taxon>Magnoliopsida</taxon>
        <taxon>eudicotyledons</taxon>
        <taxon>Gunneridae</taxon>
        <taxon>Pentapetalae</taxon>
        <taxon>rosids</taxon>
        <taxon>fabids</taxon>
        <taxon>Fabales</taxon>
        <taxon>Fabaceae</taxon>
        <taxon>Papilionoideae</taxon>
        <taxon>50 kb inversion clade</taxon>
        <taxon>genistoids sensu lato</taxon>
        <taxon>core genistoids</taxon>
        <taxon>Genisteae</taxon>
        <taxon>Lupinus</taxon>
    </lineage>
</organism>
<reference evidence="2" key="1">
    <citation type="journal article" date="2020" name="Nat. Commun.">
        <title>Genome sequence of the cluster root forming white lupin.</title>
        <authorList>
            <person name="Hufnagel B."/>
            <person name="Marques A."/>
            <person name="Soriano A."/>
            <person name="Marques L."/>
            <person name="Divol F."/>
            <person name="Doumas P."/>
            <person name="Sallet E."/>
            <person name="Mancinotti D."/>
            <person name="Carrere S."/>
            <person name="Marande W."/>
            <person name="Arribat S."/>
            <person name="Keller J."/>
            <person name="Huneau C."/>
            <person name="Blein T."/>
            <person name="Aime D."/>
            <person name="Laguerre M."/>
            <person name="Taylor J."/>
            <person name="Schubert V."/>
            <person name="Nelson M."/>
            <person name="Geu-Flores F."/>
            <person name="Crespi M."/>
            <person name="Gallardo-Guerrero K."/>
            <person name="Delaux P.-M."/>
            <person name="Salse J."/>
            <person name="Berges H."/>
            <person name="Guyot R."/>
            <person name="Gouzy J."/>
            <person name="Peret B."/>
        </authorList>
    </citation>
    <scope>NUCLEOTIDE SEQUENCE [LARGE SCALE GENOMIC DNA]</scope>
    <source>
        <strain evidence="2">cv. Amiga</strain>
    </source>
</reference>
<comment type="caution">
    <text evidence="1">The sequence shown here is derived from an EMBL/GenBank/DDBJ whole genome shotgun (WGS) entry which is preliminary data.</text>
</comment>
<accession>A0A6A4QNG4</accession>
<proteinExistence type="predicted"/>
<sequence length="51" mass="5735">MLIIIIVSHIYLSNSLIVPLCIKGLIVINLGLKVKSPPNCHLKFSAHFLYF</sequence>
<dbReference type="Proteomes" id="UP000447434">
    <property type="component" value="Chromosome 4"/>
</dbReference>
<name>A0A6A4QNG4_LUPAL</name>
<dbReference type="EMBL" id="WOCE01000004">
    <property type="protein sequence ID" value="KAE9615179.1"/>
    <property type="molecule type" value="Genomic_DNA"/>
</dbReference>
<evidence type="ECO:0000313" key="1">
    <source>
        <dbReference type="EMBL" id="KAE9615179.1"/>
    </source>
</evidence>
<protein>
    <submittedName>
        <fullName evidence="1">Uncharacterized protein</fullName>
    </submittedName>
</protein>
<keyword evidence="2" id="KW-1185">Reference proteome</keyword>